<comment type="caution">
    <text evidence="1">The sequence shown here is derived from an EMBL/GenBank/DDBJ whole genome shotgun (WGS) entry which is preliminary data.</text>
</comment>
<evidence type="ECO:0000313" key="2">
    <source>
        <dbReference type="Proteomes" id="UP000886667"/>
    </source>
</evidence>
<dbReference type="EMBL" id="JAEPCM010000842">
    <property type="protein sequence ID" value="MCG7949030.1"/>
    <property type="molecule type" value="Genomic_DNA"/>
</dbReference>
<gene>
    <name evidence="1" type="ORF">JAZ07_22060</name>
</gene>
<protein>
    <submittedName>
        <fullName evidence="1">Uncharacterized protein</fullName>
    </submittedName>
</protein>
<organism evidence="1 2">
    <name type="scientific">Candidatus Thiodiazotropha taylori</name>
    <dbReference type="NCBI Taxonomy" id="2792791"/>
    <lineage>
        <taxon>Bacteria</taxon>
        <taxon>Pseudomonadati</taxon>
        <taxon>Pseudomonadota</taxon>
        <taxon>Gammaproteobacteria</taxon>
        <taxon>Chromatiales</taxon>
        <taxon>Sedimenticolaceae</taxon>
        <taxon>Candidatus Thiodiazotropha</taxon>
    </lineage>
</organism>
<dbReference type="Gene3D" id="3.20.20.80">
    <property type="entry name" value="Glycosidases"/>
    <property type="match status" value="1"/>
</dbReference>
<accession>A0A9E4N7U5</accession>
<proteinExistence type="predicted"/>
<dbReference type="InterPro" id="IPR017853">
    <property type="entry name" value="GH"/>
</dbReference>
<name>A0A9E4N7U5_9GAMM</name>
<evidence type="ECO:0000313" key="1">
    <source>
        <dbReference type="EMBL" id="MCG7949030.1"/>
    </source>
</evidence>
<dbReference type="SUPFAM" id="SSF51445">
    <property type="entry name" value="(Trans)glycosidases"/>
    <property type="match status" value="1"/>
</dbReference>
<dbReference type="Proteomes" id="UP000886667">
    <property type="component" value="Unassembled WGS sequence"/>
</dbReference>
<dbReference type="AlphaFoldDB" id="A0A9E4N7U5"/>
<reference evidence="1" key="1">
    <citation type="journal article" date="2021" name="Proc. Natl. Acad. Sci. U.S.A.">
        <title>Global biogeography of chemosynthetic symbionts reveals both localized and globally distributed symbiont groups. .</title>
        <authorList>
            <person name="Osvatic J.T."/>
            <person name="Wilkins L.G.E."/>
            <person name="Leibrecht L."/>
            <person name="Leray M."/>
            <person name="Zauner S."/>
            <person name="Polzin J."/>
            <person name="Camacho Y."/>
            <person name="Gros O."/>
            <person name="van Gils J.A."/>
            <person name="Eisen J.A."/>
            <person name="Petersen J.M."/>
            <person name="Yuen B."/>
        </authorList>
    </citation>
    <scope>NUCLEOTIDE SEQUENCE</scope>
    <source>
        <strain evidence="1">MAGclacostrist064TRANS</strain>
    </source>
</reference>
<sequence>MIPVVPLKELILIICTLIFSTNNSFASLHSACQYKTYYKEKATLNASVNRKSEYNNLSDLSFGYNIELAQTLNSKGNYYSGEMVSLVKRIQPNSLRYPGGTTSNYFDWDNEHLDEVSIDKYANEHIAKLRNRIKKTNNNSLPKAKLKTFSKLVSEFGIRPYVVLNMFSSIEEIIKAIKKTKTSVNSGIRWELGNELFFKHYTERLSNNGIRWSVDQYISKIRIISKYIKRNYPGDLIGISISDLADWRNPYSTPTGSTTNYRNIWDSKLSAVSELVDAVIIHPYIYTHDELIDELQELRCLSISQDRDLYKSLWTMSNITYLPSKYLNKIETLFGGKKIWITELGLYDDWTHYNIDEKKKQHTWERMLHIMSLYVSWLQRYPKVDTLLTHGLFDGYSWTHAIYPTGSLTSNGLSYYLVKEYLNKVKSIAPISIDTNVVYSGVDRYSELPIEFVTGLFGLTESDKKIAIIVNSSKQAVNIELPWKIGVIEEAHYLKNKQISMKTSVVDEIYTRKNVNTQSVHLKPLSISLFYETK</sequence>